<evidence type="ECO:0000313" key="2">
    <source>
        <dbReference type="Proteomes" id="UP000789920"/>
    </source>
</evidence>
<accession>A0ACA9SBV3</accession>
<reference evidence="1" key="1">
    <citation type="submission" date="2021-06" db="EMBL/GenBank/DDBJ databases">
        <authorList>
            <person name="Kallberg Y."/>
            <person name="Tangrot J."/>
            <person name="Rosling A."/>
        </authorList>
    </citation>
    <scope>NUCLEOTIDE SEQUENCE</scope>
    <source>
        <strain evidence="1">MA461A</strain>
    </source>
</reference>
<organism evidence="1 2">
    <name type="scientific">Racocetra persica</name>
    <dbReference type="NCBI Taxonomy" id="160502"/>
    <lineage>
        <taxon>Eukaryota</taxon>
        <taxon>Fungi</taxon>
        <taxon>Fungi incertae sedis</taxon>
        <taxon>Mucoromycota</taxon>
        <taxon>Glomeromycotina</taxon>
        <taxon>Glomeromycetes</taxon>
        <taxon>Diversisporales</taxon>
        <taxon>Gigasporaceae</taxon>
        <taxon>Racocetra</taxon>
    </lineage>
</organism>
<feature type="non-terminal residue" evidence="1">
    <location>
        <position position="1"/>
    </location>
</feature>
<feature type="non-terminal residue" evidence="1">
    <location>
        <position position="56"/>
    </location>
</feature>
<name>A0ACA9SBV3_9GLOM</name>
<sequence length="56" mass="6531">QVVTDLEEDNVPPTPLFEKLKNASKKQTDLFGYFGNQDSQNLFERFMEIKKVLALR</sequence>
<keyword evidence="2" id="KW-1185">Reference proteome</keyword>
<evidence type="ECO:0000313" key="1">
    <source>
        <dbReference type="EMBL" id="CAG8833603.1"/>
    </source>
</evidence>
<comment type="caution">
    <text evidence="1">The sequence shown here is derived from an EMBL/GenBank/DDBJ whole genome shotgun (WGS) entry which is preliminary data.</text>
</comment>
<dbReference type="Proteomes" id="UP000789920">
    <property type="component" value="Unassembled WGS sequence"/>
</dbReference>
<protein>
    <submittedName>
        <fullName evidence="1">16970_t:CDS:1</fullName>
    </submittedName>
</protein>
<gene>
    <name evidence="1" type="ORF">RPERSI_LOCUS28886</name>
</gene>
<proteinExistence type="predicted"/>
<dbReference type="EMBL" id="CAJVQC010106988">
    <property type="protein sequence ID" value="CAG8833603.1"/>
    <property type="molecule type" value="Genomic_DNA"/>
</dbReference>